<comment type="caution">
    <text evidence="1">The sequence shown here is derived from an EMBL/GenBank/DDBJ whole genome shotgun (WGS) entry which is preliminary data.</text>
</comment>
<evidence type="ECO:0000313" key="1">
    <source>
        <dbReference type="EMBL" id="GFY18695.1"/>
    </source>
</evidence>
<gene>
    <name evidence="1" type="ORF">TNCV_2399181</name>
</gene>
<dbReference type="AlphaFoldDB" id="A0A8X6VRW8"/>
<accession>A0A8X6VRW8</accession>
<sequence>MISMLPQPHGTRVNCWLTDHSSPELMLARKEFTSILSEVFKPSPHSSLSRVSGWQWSASLCSSYIRFVGGGVLPVSKVAGQ</sequence>
<proteinExistence type="predicted"/>
<name>A0A8X6VRW8_TRICX</name>
<reference evidence="1" key="1">
    <citation type="submission" date="2020-08" db="EMBL/GenBank/DDBJ databases">
        <title>Multicomponent nature underlies the extraordinary mechanical properties of spider dragline silk.</title>
        <authorList>
            <person name="Kono N."/>
            <person name="Nakamura H."/>
            <person name="Mori M."/>
            <person name="Yoshida Y."/>
            <person name="Ohtoshi R."/>
            <person name="Malay A.D."/>
            <person name="Moran D.A.P."/>
            <person name="Tomita M."/>
            <person name="Numata K."/>
            <person name="Arakawa K."/>
        </authorList>
    </citation>
    <scope>NUCLEOTIDE SEQUENCE</scope>
</reference>
<dbReference type="EMBL" id="BMAU01021349">
    <property type="protein sequence ID" value="GFY18695.1"/>
    <property type="molecule type" value="Genomic_DNA"/>
</dbReference>
<dbReference type="Proteomes" id="UP000887159">
    <property type="component" value="Unassembled WGS sequence"/>
</dbReference>
<evidence type="ECO:0000313" key="2">
    <source>
        <dbReference type="Proteomes" id="UP000887159"/>
    </source>
</evidence>
<organism evidence="1 2">
    <name type="scientific">Trichonephila clavipes</name>
    <name type="common">Golden silk orbweaver</name>
    <name type="synonym">Nephila clavipes</name>
    <dbReference type="NCBI Taxonomy" id="2585209"/>
    <lineage>
        <taxon>Eukaryota</taxon>
        <taxon>Metazoa</taxon>
        <taxon>Ecdysozoa</taxon>
        <taxon>Arthropoda</taxon>
        <taxon>Chelicerata</taxon>
        <taxon>Arachnida</taxon>
        <taxon>Araneae</taxon>
        <taxon>Araneomorphae</taxon>
        <taxon>Entelegynae</taxon>
        <taxon>Araneoidea</taxon>
        <taxon>Nephilidae</taxon>
        <taxon>Trichonephila</taxon>
    </lineage>
</organism>
<protein>
    <submittedName>
        <fullName evidence="1">Uncharacterized protein</fullName>
    </submittedName>
</protein>
<keyword evidence="2" id="KW-1185">Reference proteome</keyword>